<protein>
    <submittedName>
        <fullName evidence="3">Uncharacterized protein</fullName>
    </submittedName>
</protein>
<keyword evidence="4" id="KW-1185">Reference proteome</keyword>
<dbReference type="EMBL" id="SRPS01000127">
    <property type="protein sequence ID" value="KAG5966985.1"/>
    <property type="molecule type" value="Genomic_DNA"/>
</dbReference>
<gene>
    <name evidence="3" type="ORF">E4U56_001012</name>
    <name evidence="2" type="ORF">E4U57_003259</name>
</gene>
<evidence type="ECO:0000313" key="2">
    <source>
        <dbReference type="EMBL" id="KAG5955654.1"/>
    </source>
</evidence>
<proteinExistence type="predicted"/>
<feature type="region of interest" description="Disordered" evidence="1">
    <location>
        <begin position="1"/>
        <end position="82"/>
    </location>
</feature>
<comment type="caution">
    <text evidence="3">The sequence shown here is derived from an EMBL/GenBank/DDBJ whole genome shotgun (WGS) entry which is preliminary data.</text>
</comment>
<sequence length="82" mass="8866">MSTHGVFLSLAPATSASYPRAPVSRPQVPGQEAPVSHRRTSSSASSTSASTTRHRILKLGPVHWGEHQDDHKEDFHEPTAVV</sequence>
<evidence type="ECO:0000256" key="1">
    <source>
        <dbReference type="SAM" id="MobiDB-lite"/>
    </source>
</evidence>
<feature type="compositionally biased region" description="Basic and acidic residues" evidence="1">
    <location>
        <begin position="64"/>
        <end position="82"/>
    </location>
</feature>
<dbReference type="Proteomes" id="UP000742024">
    <property type="component" value="Unassembled WGS sequence"/>
</dbReference>
<evidence type="ECO:0000313" key="5">
    <source>
        <dbReference type="Proteomes" id="UP000784919"/>
    </source>
</evidence>
<accession>A0A9P7MSS9</accession>
<evidence type="ECO:0000313" key="4">
    <source>
        <dbReference type="Proteomes" id="UP000742024"/>
    </source>
</evidence>
<dbReference type="OrthoDB" id="5226533at2759"/>
<dbReference type="EMBL" id="SRPR01000246">
    <property type="protein sequence ID" value="KAG5955654.1"/>
    <property type="molecule type" value="Genomic_DNA"/>
</dbReference>
<reference evidence="3 4" key="1">
    <citation type="journal article" date="2020" name="bioRxiv">
        <title>Whole genome comparisons of ergot fungi reveals the divergence and evolution of species within the genus Claviceps are the result of varying mechanisms driving genome evolution and host range expansion.</title>
        <authorList>
            <person name="Wyka S.A."/>
            <person name="Mondo S.J."/>
            <person name="Liu M."/>
            <person name="Dettman J."/>
            <person name="Nalam V."/>
            <person name="Broders K.D."/>
        </authorList>
    </citation>
    <scope>NUCLEOTIDE SEQUENCE</scope>
    <source>
        <strain evidence="3">CCC 1102</strain>
        <strain evidence="2 4">LM583</strain>
    </source>
</reference>
<name>A0A9P7MSS9_9HYPO</name>
<feature type="compositionally biased region" description="Low complexity" evidence="1">
    <location>
        <begin position="41"/>
        <end position="51"/>
    </location>
</feature>
<dbReference type="Proteomes" id="UP000784919">
    <property type="component" value="Unassembled WGS sequence"/>
</dbReference>
<organism evidence="3 5">
    <name type="scientific">Claviceps arundinis</name>
    <dbReference type="NCBI Taxonomy" id="1623583"/>
    <lineage>
        <taxon>Eukaryota</taxon>
        <taxon>Fungi</taxon>
        <taxon>Dikarya</taxon>
        <taxon>Ascomycota</taxon>
        <taxon>Pezizomycotina</taxon>
        <taxon>Sordariomycetes</taxon>
        <taxon>Hypocreomycetidae</taxon>
        <taxon>Hypocreales</taxon>
        <taxon>Clavicipitaceae</taxon>
        <taxon>Claviceps</taxon>
    </lineage>
</organism>
<evidence type="ECO:0000313" key="3">
    <source>
        <dbReference type="EMBL" id="KAG5966985.1"/>
    </source>
</evidence>
<dbReference type="AlphaFoldDB" id="A0A9P7MSS9"/>